<dbReference type="SUPFAM" id="SSF53067">
    <property type="entry name" value="Actin-like ATPase domain"/>
    <property type="match status" value="1"/>
</dbReference>
<dbReference type="STRING" id="1121335.Cst_c10610"/>
<dbReference type="AlphaFoldDB" id="L7VN15"/>
<dbReference type="InterPro" id="IPR043129">
    <property type="entry name" value="ATPase_NBD"/>
</dbReference>
<proteinExistence type="predicted"/>
<dbReference type="KEGG" id="csd:Clst_1014"/>
<dbReference type="KEGG" id="css:Cst_c10610"/>
<evidence type="ECO:0000313" key="1">
    <source>
        <dbReference type="EMBL" id="AGC68059.1"/>
    </source>
</evidence>
<evidence type="ECO:0008006" key="3">
    <source>
        <dbReference type="Google" id="ProtNLM"/>
    </source>
</evidence>
<dbReference type="EMBL" id="CP004044">
    <property type="protein sequence ID" value="AGC68059.1"/>
    <property type="molecule type" value="Genomic_DNA"/>
</dbReference>
<name>L7VN15_THES1</name>
<accession>L7VN15</accession>
<gene>
    <name evidence="1" type="ordered locus">Cst_c10610</name>
</gene>
<dbReference type="Proteomes" id="UP000011220">
    <property type="component" value="Chromosome"/>
</dbReference>
<protein>
    <recommendedName>
        <fullName evidence="3">Glycerol kinase</fullName>
    </recommendedName>
</protein>
<reference evidence="1 2" key="1">
    <citation type="journal article" date="2013" name="Genome Announc.">
        <title>Complete genome sequence of Clostridium stercorarium subsp. stercorarium strain DSM 8532, a thermophilic degrader of plant cell wall fibers.</title>
        <authorList>
            <person name="Poehlein A."/>
            <person name="Zverlov V.V."/>
            <person name="Daniel R."/>
            <person name="Schwarz W.H."/>
            <person name="Liebl W."/>
        </authorList>
    </citation>
    <scope>NUCLEOTIDE SEQUENCE [LARGE SCALE GENOMIC DNA]</scope>
    <source>
        <strain evidence="2">ATCC 35414 / DSM 8532 / NCIMB 11754</strain>
    </source>
</reference>
<evidence type="ECO:0000313" key="2">
    <source>
        <dbReference type="Proteomes" id="UP000011220"/>
    </source>
</evidence>
<dbReference type="Gene3D" id="3.30.420.40">
    <property type="match status" value="1"/>
</dbReference>
<organism evidence="1 2">
    <name type="scientific">Thermoclostridium stercorarium (strain ATCC 35414 / DSM 8532 / NCIMB 11754)</name>
    <name type="common">Clostridium stercorarium</name>
    <dbReference type="NCBI Taxonomy" id="1121335"/>
    <lineage>
        <taxon>Bacteria</taxon>
        <taxon>Bacillati</taxon>
        <taxon>Bacillota</taxon>
        <taxon>Clostridia</taxon>
        <taxon>Eubacteriales</taxon>
        <taxon>Oscillospiraceae</taxon>
        <taxon>Thermoclostridium</taxon>
    </lineage>
</organism>
<sequence>MAGLATGFWKDRNELEQKRSVLAEYAPRMQEEERAVYKKNWHEAVRRALSSA</sequence>
<dbReference type="PATRIC" id="fig|1121335.3.peg.1038"/>
<keyword evidence="2" id="KW-1185">Reference proteome</keyword>
<dbReference type="RefSeq" id="WP_015358749.1">
    <property type="nucleotide sequence ID" value="NC_020134.1"/>
</dbReference>